<dbReference type="NCBIfam" id="NF008978">
    <property type="entry name" value="PRK12324.1-4"/>
    <property type="match status" value="1"/>
</dbReference>
<dbReference type="GO" id="GO:0016020">
    <property type="term" value="C:membrane"/>
    <property type="evidence" value="ECO:0007669"/>
    <property type="project" value="UniProtKB-SubCell"/>
</dbReference>
<evidence type="ECO:0000256" key="3">
    <source>
        <dbReference type="ARBA" id="ARBA00022989"/>
    </source>
</evidence>
<accession>A0A2H0XVG9</accession>
<evidence type="ECO:0000313" key="7">
    <source>
        <dbReference type="Proteomes" id="UP000231343"/>
    </source>
</evidence>
<dbReference type="NCBIfam" id="NF008977">
    <property type="entry name" value="PRK12324.1-2"/>
    <property type="match status" value="1"/>
</dbReference>
<feature type="transmembrane region" description="Helical" evidence="5">
    <location>
        <begin position="44"/>
        <end position="62"/>
    </location>
</feature>
<comment type="caution">
    <text evidence="6">The sequence shown here is derived from an EMBL/GenBank/DDBJ whole genome shotgun (WGS) entry which is preliminary data.</text>
</comment>
<proteinExistence type="predicted"/>
<dbReference type="Gene3D" id="1.10.357.140">
    <property type="entry name" value="UbiA prenyltransferase"/>
    <property type="match status" value="1"/>
</dbReference>
<keyword evidence="2 5" id="KW-0812">Transmembrane</keyword>
<dbReference type="EMBL" id="PEYM01000148">
    <property type="protein sequence ID" value="PIS28119.1"/>
    <property type="molecule type" value="Genomic_DNA"/>
</dbReference>
<comment type="subcellular location">
    <subcellularLocation>
        <location evidence="1">Membrane</location>
        <topology evidence="1">Multi-pass membrane protein</topology>
    </subcellularLocation>
</comment>
<feature type="transmembrane region" description="Helical" evidence="5">
    <location>
        <begin position="108"/>
        <end position="127"/>
    </location>
</feature>
<dbReference type="Pfam" id="PF01040">
    <property type="entry name" value="UbiA"/>
    <property type="match status" value="1"/>
</dbReference>
<sequence length="292" mass="32819">MPILVNIFKTLRPNQWTKNFFIFAGLVFSLKFFNPWFLYKVIEAFLVFCALASSVYIINDLADVAGDRLHPKKKFRPIASGALSPPLALTIALLLIIGSLAAAFYLDLAFALVAVTYLVLMICYTFWLRSIVILDVFTIALGFVLRAIAGVVVIGVVLSPWLIICTLLLSLFIALGKRRHELITLASAASHRKILDEYNPQLLDQLISISAGATIVSYALYSLWPDTVAKFQTQNLIYTLPFVVYGIFRYLYLIYKKERGGRPEMILLTDFPLILGLLLWVVTAGALLYWAR</sequence>
<name>A0A2H0XVG9_UNCSA</name>
<keyword evidence="4 5" id="KW-0472">Membrane</keyword>
<dbReference type="InterPro" id="IPR000537">
    <property type="entry name" value="UbiA_prenyltransferase"/>
</dbReference>
<dbReference type="PANTHER" id="PTHR42723:SF1">
    <property type="entry name" value="CHLOROPHYLL SYNTHASE, CHLOROPLASTIC"/>
    <property type="match status" value="1"/>
</dbReference>
<dbReference type="InterPro" id="IPR044878">
    <property type="entry name" value="UbiA_sf"/>
</dbReference>
<dbReference type="Proteomes" id="UP000231343">
    <property type="component" value="Unassembled WGS sequence"/>
</dbReference>
<dbReference type="InterPro" id="IPR050475">
    <property type="entry name" value="Prenyltransferase_related"/>
</dbReference>
<protein>
    <submittedName>
        <fullName evidence="6">Decaprenyl-phosphate phosphoribosyltransferase</fullName>
    </submittedName>
</protein>
<feature type="transmembrane region" description="Helical" evidence="5">
    <location>
        <begin position="236"/>
        <end position="255"/>
    </location>
</feature>
<reference evidence="6 7" key="1">
    <citation type="submission" date="2017-09" db="EMBL/GenBank/DDBJ databases">
        <title>Depth-based differentiation of microbial function through sediment-hosted aquifers and enrichment of novel symbionts in the deep terrestrial subsurface.</title>
        <authorList>
            <person name="Probst A.J."/>
            <person name="Ladd B."/>
            <person name="Jarett J.K."/>
            <person name="Geller-Mcgrath D.E."/>
            <person name="Sieber C.M."/>
            <person name="Emerson J.B."/>
            <person name="Anantharaman K."/>
            <person name="Thomas B.C."/>
            <person name="Malmstrom R."/>
            <person name="Stieglmeier M."/>
            <person name="Klingl A."/>
            <person name="Woyke T."/>
            <person name="Ryan C.M."/>
            <person name="Banfield J.F."/>
        </authorList>
    </citation>
    <scope>NUCLEOTIDE SEQUENCE [LARGE SCALE GENOMIC DNA]</scope>
    <source>
        <strain evidence="6">CG08_land_8_20_14_0_20_45_16</strain>
    </source>
</reference>
<gene>
    <name evidence="6" type="ORF">COT42_09050</name>
</gene>
<dbReference type="CDD" id="cd13963">
    <property type="entry name" value="PT_UbiA_2"/>
    <property type="match status" value="1"/>
</dbReference>
<keyword evidence="3 5" id="KW-1133">Transmembrane helix</keyword>
<keyword evidence="6" id="KW-0808">Transferase</keyword>
<evidence type="ECO:0000256" key="2">
    <source>
        <dbReference type="ARBA" id="ARBA00022692"/>
    </source>
</evidence>
<organism evidence="6 7">
    <name type="scientific">Candidatus Saganbacteria bacterium CG08_land_8_20_14_0_20_45_16</name>
    <dbReference type="NCBI Taxonomy" id="2014293"/>
    <lineage>
        <taxon>Bacteria</taxon>
        <taxon>Bacillati</taxon>
        <taxon>Saganbacteria</taxon>
    </lineage>
</organism>
<dbReference type="GO" id="GO:0016765">
    <property type="term" value="F:transferase activity, transferring alkyl or aryl (other than methyl) groups"/>
    <property type="evidence" value="ECO:0007669"/>
    <property type="project" value="InterPro"/>
</dbReference>
<evidence type="ECO:0000256" key="5">
    <source>
        <dbReference type="SAM" id="Phobius"/>
    </source>
</evidence>
<keyword evidence="6" id="KW-0328">Glycosyltransferase</keyword>
<evidence type="ECO:0000256" key="4">
    <source>
        <dbReference type="ARBA" id="ARBA00023136"/>
    </source>
</evidence>
<feature type="transmembrane region" description="Helical" evidence="5">
    <location>
        <begin position="83"/>
        <end position="102"/>
    </location>
</feature>
<dbReference type="GO" id="GO:0016757">
    <property type="term" value="F:glycosyltransferase activity"/>
    <property type="evidence" value="ECO:0007669"/>
    <property type="project" value="UniProtKB-KW"/>
</dbReference>
<evidence type="ECO:0000313" key="6">
    <source>
        <dbReference type="EMBL" id="PIS28119.1"/>
    </source>
</evidence>
<evidence type="ECO:0000256" key="1">
    <source>
        <dbReference type="ARBA" id="ARBA00004141"/>
    </source>
</evidence>
<feature type="transmembrane region" description="Helical" evidence="5">
    <location>
        <begin position="267"/>
        <end position="291"/>
    </location>
</feature>
<feature type="transmembrane region" description="Helical" evidence="5">
    <location>
        <begin position="20"/>
        <end position="38"/>
    </location>
</feature>
<dbReference type="AlphaFoldDB" id="A0A2H0XVG9"/>
<dbReference type="PANTHER" id="PTHR42723">
    <property type="entry name" value="CHLOROPHYLL SYNTHASE"/>
    <property type="match status" value="1"/>
</dbReference>
<feature type="transmembrane region" description="Helical" evidence="5">
    <location>
        <begin position="202"/>
        <end position="224"/>
    </location>
</feature>